<comment type="caution">
    <text evidence="2">The sequence shown here is derived from an EMBL/GenBank/DDBJ whole genome shotgun (WGS) entry which is preliminary data.</text>
</comment>
<dbReference type="Proteomes" id="UP001243009">
    <property type="component" value="Unassembled WGS sequence"/>
</dbReference>
<organism evidence="2 3">
    <name type="scientific">Paracraurococcus lichenis</name>
    <dbReference type="NCBI Taxonomy" id="3064888"/>
    <lineage>
        <taxon>Bacteria</taxon>
        <taxon>Pseudomonadati</taxon>
        <taxon>Pseudomonadota</taxon>
        <taxon>Alphaproteobacteria</taxon>
        <taxon>Acetobacterales</taxon>
        <taxon>Roseomonadaceae</taxon>
        <taxon>Paracraurococcus</taxon>
    </lineage>
</organism>
<feature type="domain" description="Transposase IS110-like N-terminal" evidence="1">
    <location>
        <begin position="48"/>
        <end position="182"/>
    </location>
</feature>
<accession>A0ABT9EF33</accession>
<evidence type="ECO:0000313" key="3">
    <source>
        <dbReference type="Proteomes" id="UP001243009"/>
    </source>
</evidence>
<dbReference type="PANTHER" id="PTHR33055:SF3">
    <property type="entry name" value="PUTATIVE TRANSPOSASE FOR IS117-RELATED"/>
    <property type="match status" value="1"/>
</dbReference>
<feature type="non-terminal residue" evidence="2">
    <location>
        <position position="198"/>
    </location>
</feature>
<gene>
    <name evidence="2" type="ORF">Q7A36_40585</name>
</gene>
<proteinExistence type="predicted"/>
<dbReference type="InterPro" id="IPR036652">
    <property type="entry name" value="YjeF_N_dom_sf"/>
</dbReference>
<reference evidence="2 3" key="1">
    <citation type="submission" date="2023-08" db="EMBL/GenBank/DDBJ databases">
        <title>The draft genome sequence of Paracraurococcus sp. LOR1-02.</title>
        <authorList>
            <person name="Kingkaew E."/>
            <person name="Tanasupawat S."/>
        </authorList>
    </citation>
    <scope>NUCLEOTIDE SEQUENCE [LARGE SCALE GENOMIC DNA]</scope>
    <source>
        <strain evidence="2 3">LOR1-02</strain>
    </source>
</reference>
<keyword evidence="3" id="KW-1185">Reference proteome</keyword>
<sequence length="198" mass="22509">MPQPNDLSRSLVPLEQDSTLVAVLELSQSSWLVAGTVPGVERQPLKKLDPDEQALLRLLGRWQEEEARAGRRVTRIAVAYEAGRDGFWLARWLRSRGIEVHVIHPTSVAISREHKRAKTDRLDTAMLMRVFLGWLRGERGHCGMVAVPSPEEEDAKRPSRERESLVGERTRIVNRMKGALARLGIRGFKPELRRAPER</sequence>
<dbReference type="InterPro" id="IPR002525">
    <property type="entry name" value="Transp_IS110-like_N"/>
</dbReference>
<name>A0ABT9EF33_9PROT</name>
<dbReference type="InterPro" id="IPR047650">
    <property type="entry name" value="Transpos_IS110"/>
</dbReference>
<dbReference type="EMBL" id="JAUTWS010000417">
    <property type="protein sequence ID" value="MDO9714638.1"/>
    <property type="molecule type" value="Genomic_DNA"/>
</dbReference>
<evidence type="ECO:0000259" key="1">
    <source>
        <dbReference type="Pfam" id="PF01548"/>
    </source>
</evidence>
<dbReference type="RefSeq" id="WP_305109456.1">
    <property type="nucleotide sequence ID" value="NZ_JAUTWS010000417.1"/>
</dbReference>
<evidence type="ECO:0000313" key="2">
    <source>
        <dbReference type="EMBL" id="MDO9714638.1"/>
    </source>
</evidence>
<protein>
    <submittedName>
        <fullName evidence="2">Transposase</fullName>
    </submittedName>
</protein>
<dbReference type="SUPFAM" id="SSF64153">
    <property type="entry name" value="YjeF N-terminal domain-like"/>
    <property type="match status" value="1"/>
</dbReference>
<dbReference type="PANTHER" id="PTHR33055">
    <property type="entry name" value="TRANSPOSASE FOR INSERTION SEQUENCE ELEMENT IS1111A"/>
    <property type="match status" value="1"/>
</dbReference>
<dbReference type="Pfam" id="PF01548">
    <property type="entry name" value="DEDD_Tnp_IS110"/>
    <property type="match status" value="1"/>
</dbReference>